<dbReference type="Pfam" id="PF07729">
    <property type="entry name" value="FCD"/>
    <property type="match status" value="1"/>
</dbReference>
<dbReference type="Gene3D" id="1.10.10.10">
    <property type="entry name" value="Winged helix-like DNA-binding domain superfamily/Winged helix DNA-binding domain"/>
    <property type="match status" value="1"/>
</dbReference>
<dbReference type="GO" id="GO:0003700">
    <property type="term" value="F:DNA-binding transcription factor activity"/>
    <property type="evidence" value="ECO:0007669"/>
    <property type="project" value="InterPro"/>
</dbReference>
<dbReference type="InterPro" id="IPR036390">
    <property type="entry name" value="WH_DNA-bd_sf"/>
</dbReference>
<evidence type="ECO:0000256" key="1">
    <source>
        <dbReference type="ARBA" id="ARBA00023015"/>
    </source>
</evidence>
<dbReference type="Proteomes" id="UP000267430">
    <property type="component" value="Unassembled WGS sequence"/>
</dbReference>
<dbReference type="SUPFAM" id="SSF46785">
    <property type="entry name" value="Winged helix' DNA-binding domain"/>
    <property type="match status" value="1"/>
</dbReference>
<dbReference type="PROSITE" id="PS50949">
    <property type="entry name" value="HTH_GNTR"/>
    <property type="match status" value="1"/>
</dbReference>
<dbReference type="OrthoDB" id="574518at2"/>
<proteinExistence type="predicted"/>
<dbReference type="InterPro" id="IPR000524">
    <property type="entry name" value="Tscrpt_reg_HTH_GntR"/>
</dbReference>
<sequence length="224" mass="26334">MIREKERGETTEYVYNLLKEMIFGWRLSPGQKINISHLTREINISAIPLREALSRLHSERLVVSEPNKGYRVSDTLDDDSMTKMLEARILMETHAVRNIIRSNHLSVTEEMSRLTEQMSSINVVSSNKEGLHFTHLDQQFHYSMMNRGENSFLSEAYEGMHCHLHIGRFYHLKGIVDQRETTAEHWEIIEAIRTRDTYRAERAIANHIQDAKSRLLERDKKENR</sequence>
<evidence type="ECO:0000313" key="6">
    <source>
        <dbReference type="Proteomes" id="UP000267430"/>
    </source>
</evidence>
<dbReference type="Pfam" id="PF00392">
    <property type="entry name" value="GntR"/>
    <property type="match status" value="1"/>
</dbReference>
<dbReference type="EMBL" id="RYZZ01000012">
    <property type="protein sequence ID" value="RUQ29086.1"/>
    <property type="molecule type" value="Genomic_DNA"/>
</dbReference>
<accession>A0A433HL21</accession>
<gene>
    <name evidence="5" type="ORF">ELQ35_10730</name>
</gene>
<dbReference type="SUPFAM" id="SSF48008">
    <property type="entry name" value="GntR ligand-binding domain-like"/>
    <property type="match status" value="1"/>
</dbReference>
<keyword evidence="1" id="KW-0805">Transcription regulation</keyword>
<dbReference type="RefSeq" id="WP_126864841.1">
    <property type="nucleotide sequence ID" value="NZ_JAUSTX010000030.1"/>
</dbReference>
<dbReference type="SMART" id="SM00895">
    <property type="entry name" value="FCD"/>
    <property type="match status" value="1"/>
</dbReference>
<protein>
    <submittedName>
        <fullName evidence="5">GntR family transcriptional regulator</fullName>
    </submittedName>
</protein>
<evidence type="ECO:0000313" key="5">
    <source>
        <dbReference type="EMBL" id="RUQ29086.1"/>
    </source>
</evidence>
<name>A0A433HL21_9BACI</name>
<dbReference type="Gene3D" id="1.20.120.530">
    <property type="entry name" value="GntR ligand-binding domain-like"/>
    <property type="match status" value="1"/>
</dbReference>
<dbReference type="SMART" id="SM00345">
    <property type="entry name" value="HTH_GNTR"/>
    <property type="match status" value="1"/>
</dbReference>
<keyword evidence="2" id="KW-0238">DNA-binding</keyword>
<dbReference type="InterPro" id="IPR008920">
    <property type="entry name" value="TF_FadR/GntR_C"/>
</dbReference>
<dbReference type="AlphaFoldDB" id="A0A433HL21"/>
<feature type="domain" description="HTH gntR-type" evidence="4">
    <location>
        <begin position="8"/>
        <end position="75"/>
    </location>
</feature>
<dbReference type="GO" id="GO:0003677">
    <property type="term" value="F:DNA binding"/>
    <property type="evidence" value="ECO:0007669"/>
    <property type="project" value="UniProtKB-KW"/>
</dbReference>
<organism evidence="5 6">
    <name type="scientific">Peribacillus cavernae</name>
    <dbReference type="NCBI Taxonomy" id="1674310"/>
    <lineage>
        <taxon>Bacteria</taxon>
        <taxon>Bacillati</taxon>
        <taxon>Bacillota</taxon>
        <taxon>Bacilli</taxon>
        <taxon>Bacillales</taxon>
        <taxon>Bacillaceae</taxon>
        <taxon>Peribacillus</taxon>
    </lineage>
</organism>
<dbReference type="InterPro" id="IPR011711">
    <property type="entry name" value="GntR_C"/>
</dbReference>
<comment type="caution">
    <text evidence="5">The sequence shown here is derived from an EMBL/GenBank/DDBJ whole genome shotgun (WGS) entry which is preliminary data.</text>
</comment>
<dbReference type="PANTHER" id="PTHR43537">
    <property type="entry name" value="TRANSCRIPTIONAL REGULATOR, GNTR FAMILY"/>
    <property type="match status" value="1"/>
</dbReference>
<dbReference type="PANTHER" id="PTHR43537:SF5">
    <property type="entry name" value="UXU OPERON TRANSCRIPTIONAL REGULATOR"/>
    <property type="match status" value="1"/>
</dbReference>
<evidence type="ECO:0000259" key="4">
    <source>
        <dbReference type="PROSITE" id="PS50949"/>
    </source>
</evidence>
<reference evidence="5 6" key="1">
    <citation type="submission" date="2018-12" db="EMBL/GenBank/DDBJ databases">
        <title>Bacillus chawlae sp. nov., Bacillus glennii sp. nov., and Bacillus saganii sp. nov. Isolated from the Vehicle Assembly Building at Kennedy Space Center where the Viking Spacecraft were Assembled.</title>
        <authorList>
            <person name="Seuylemezian A."/>
            <person name="Vaishampayan P."/>
        </authorList>
    </citation>
    <scope>NUCLEOTIDE SEQUENCE [LARGE SCALE GENOMIC DNA]</scope>
    <source>
        <strain evidence="5 6">L5</strain>
    </source>
</reference>
<evidence type="ECO:0000256" key="2">
    <source>
        <dbReference type="ARBA" id="ARBA00023125"/>
    </source>
</evidence>
<dbReference type="InterPro" id="IPR036388">
    <property type="entry name" value="WH-like_DNA-bd_sf"/>
</dbReference>
<evidence type="ECO:0000256" key="3">
    <source>
        <dbReference type="ARBA" id="ARBA00023163"/>
    </source>
</evidence>
<keyword evidence="6" id="KW-1185">Reference proteome</keyword>
<keyword evidence="3" id="KW-0804">Transcription</keyword>